<dbReference type="InterPro" id="IPR036427">
    <property type="entry name" value="Bromodomain-like_sf"/>
</dbReference>
<evidence type="ECO:0000256" key="2">
    <source>
        <dbReference type="PROSITE-ProRule" id="PRU00035"/>
    </source>
</evidence>
<dbReference type="Pfam" id="PF00439">
    <property type="entry name" value="Bromodomain"/>
    <property type="match status" value="1"/>
</dbReference>
<dbReference type="Proteomes" id="UP000077202">
    <property type="component" value="Unassembled WGS sequence"/>
</dbReference>
<evidence type="ECO:0000256" key="3">
    <source>
        <dbReference type="SAM" id="SignalP"/>
    </source>
</evidence>
<reference evidence="5" key="1">
    <citation type="submission" date="2016-03" db="EMBL/GenBank/DDBJ databases">
        <title>Mechanisms controlling the formation of the plant cell surface in tip-growing cells are functionally conserved among land plants.</title>
        <authorList>
            <person name="Honkanen S."/>
            <person name="Jones V.A."/>
            <person name="Morieri G."/>
            <person name="Champion C."/>
            <person name="Hetherington A.J."/>
            <person name="Kelly S."/>
            <person name="Saint-Marcoux D."/>
            <person name="Proust H."/>
            <person name="Prescott H."/>
            <person name="Dolan L."/>
        </authorList>
    </citation>
    <scope>NUCLEOTIDE SEQUENCE [LARGE SCALE GENOMIC DNA]</scope>
    <source>
        <tissue evidence="5">Whole gametophyte</tissue>
    </source>
</reference>
<dbReference type="PANTHER" id="PTHR22881:SF27">
    <property type="entry name" value="BROMODOMAIN CONTAINING 7_9"/>
    <property type="match status" value="1"/>
</dbReference>
<evidence type="ECO:0000259" key="4">
    <source>
        <dbReference type="PROSITE" id="PS50014"/>
    </source>
</evidence>
<feature type="signal peptide" evidence="3">
    <location>
        <begin position="1"/>
        <end position="15"/>
    </location>
</feature>
<organism evidence="5 6">
    <name type="scientific">Marchantia polymorpha subsp. ruderalis</name>
    <dbReference type="NCBI Taxonomy" id="1480154"/>
    <lineage>
        <taxon>Eukaryota</taxon>
        <taxon>Viridiplantae</taxon>
        <taxon>Streptophyta</taxon>
        <taxon>Embryophyta</taxon>
        <taxon>Marchantiophyta</taxon>
        <taxon>Marchantiopsida</taxon>
        <taxon>Marchantiidae</taxon>
        <taxon>Marchantiales</taxon>
        <taxon>Marchantiaceae</taxon>
        <taxon>Marchantia</taxon>
    </lineage>
</organism>
<dbReference type="Gene3D" id="1.20.920.10">
    <property type="entry name" value="Bromodomain-like"/>
    <property type="match status" value="1"/>
</dbReference>
<dbReference type="PANTHER" id="PTHR22881">
    <property type="entry name" value="BROMODOMAIN CONTAINING PROTEIN"/>
    <property type="match status" value="1"/>
</dbReference>
<accession>A0A176W8S9</accession>
<dbReference type="InterPro" id="IPR051831">
    <property type="entry name" value="Bromodomain_contain_prot"/>
</dbReference>
<dbReference type="PRINTS" id="PR00503">
    <property type="entry name" value="BROMODOMAIN"/>
</dbReference>
<keyword evidence="1 2" id="KW-0103">Bromodomain</keyword>
<comment type="caution">
    <text evidence="5">The sequence shown here is derived from an EMBL/GenBank/DDBJ whole genome shotgun (WGS) entry which is preliminary data.</text>
</comment>
<proteinExistence type="predicted"/>
<feature type="chain" id="PRO_5012610659" description="Bromo domain-containing protein" evidence="3">
    <location>
        <begin position="16"/>
        <end position="73"/>
    </location>
</feature>
<gene>
    <name evidence="5" type="ORF">AXG93_3096s1290</name>
</gene>
<evidence type="ECO:0000256" key="1">
    <source>
        <dbReference type="ARBA" id="ARBA00023117"/>
    </source>
</evidence>
<protein>
    <recommendedName>
        <fullName evidence="4">Bromo domain-containing protein</fullName>
    </recommendedName>
</protein>
<dbReference type="PROSITE" id="PS50014">
    <property type="entry name" value="BROMODOMAIN_2"/>
    <property type="match status" value="1"/>
</dbReference>
<sequence length="73" mass="8119">MMCCMLMLISGCVLSAPPRKDTYGVFAEPVDAAQVPDYYDVIKDPMDFGTMRKKINKNAYSTMESFEVGPRGS</sequence>
<keyword evidence="3" id="KW-0732">Signal</keyword>
<dbReference type="InterPro" id="IPR001487">
    <property type="entry name" value="Bromodomain"/>
</dbReference>
<name>A0A176W8S9_MARPO</name>
<dbReference type="EMBL" id="LVLJ01001664">
    <property type="protein sequence ID" value="OAE28815.1"/>
    <property type="molecule type" value="Genomic_DNA"/>
</dbReference>
<keyword evidence="6" id="KW-1185">Reference proteome</keyword>
<feature type="domain" description="Bromo" evidence="4">
    <location>
        <begin position="18"/>
        <end position="66"/>
    </location>
</feature>
<dbReference type="SUPFAM" id="SSF47370">
    <property type="entry name" value="Bromodomain"/>
    <property type="match status" value="1"/>
</dbReference>
<evidence type="ECO:0000313" key="6">
    <source>
        <dbReference type="Proteomes" id="UP000077202"/>
    </source>
</evidence>
<dbReference type="AlphaFoldDB" id="A0A176W8S9"/>
<evidence type="ECO:0000313" key="5">
    <source>
        <dbReference type="EMBL" id="OAE28815.1"/>
    </source>
</evidence>